<keyword evidence="7 9" id="KW-1133">Transmembrane helix</keyword>
<dbReference type="GO" id="GO:0005886">
    <property type="term" value="C:plasma membrane"/>
    <property type="evidence" value="ECO:0007669"/>
    <property type="project" value="TreeGrafter"/>
</dbReference>
<dbReference type="FunFam" id="3.40.50.300:FF:001077">
    <property type="entry name" value="Uncharacterized protein, isoform A"/>
    <property type="match status" value="1"/>
</dbReference>
<dbReference type="Pfam" id="PF01061">
    <property type="entry name" value="ABC2_membrane"/>
    <property type="match status" value="1"/>
</dbReference>
<dbReference type="Proteomes" id="UP001177670">
    <property type="component" value="Unassembled WGS sequence"/>
</dbReference>
<evidence type="ECO:0000313" key="11">
    <source>
        <dbReference type="EMBL" id="KAK1126252.1"/>
    </source>
</evidence>
<evidence type="ECO:0000256" key="1">
    <source>
        <dbReference type="ARBA" id="ARBA00004141"/>
    </source>
</evidence>
<name>A0AA40FVP6_9HYME</name>
<dbReference type="PROSITE" id="PS00211">
    <property type="entry name" value="ABC_TRANSPORTER_1"/>
    <property type="match status" value="1"/>
</dbReference>
<dbReference type="InterPro" id="IPR043926">
    <property type="entry name" value="ABCG_dom"/>
</dbReference>
<dbReference type="InterPro" id="IPR003439">
    <property type="entry name" value="ABC_transporter-like_ATP-bd"/>
</dbReference>
<dbReference type="Gene3D" id="3.40.50.300">
    <property type="entry name" value="P-loop containing nucleotide triphosphate hydrolases"/>
    <property type="match status" value="1"/>
</dbReference>
<keyword evidence="8 9" id="KW-0472">Membrane</keyword>
<dbReference type="GO" id="GO:0005524">
    <property type="term" value="F:ATP binding"/>
    <property type="evidence" value="ECO:0007669"/>
    <property type="project" value="UniProtKB-KW"/>
</dbReference>
<evidence type="ECO:0000256" key="3">
    <source>
        <dbReference type="ARBA" id="ARBA00022448"/>
    </source>
</evidence>
<dbReference type="InterPro" id="IPR027417">
    <property type="entry name" value="P-loop_NTPase"/>
</dbReference>
<feature type="transmembrane region" description="Helical" evidence="9">
    <location>
        <begin position="425"/>
        <end position="455"/>
    </location>
</feature>
<comment type="similarity">
    <text evidence="2">Belongs to the ABC transporter superfamily. ABCG family. Eye pigment precursor importer (TC 3.A.1.204) subfamily.</text>
</comment>
<feature type="transmembrane region" description="Helical" evidence="9">
    <location>
        <begin position="578"/>
        <end position="602"/>
    </location>
</feature>
<organism evidence="11 12">
    <name type="scientific">Melipona bicolor</name>
    <dbReference type="NCBI Taxonomy" id="60889"/>
    <lineage>
        <taxon>Eukaryota</taxon>
        <taxon>Metazoa</taxon>
        <taxon>Ecdysozoa</taxon>
        <taxon>Arthropoda</taxon>
        <taxon>Hexapoda</taxon>
        <taxon>Insecta</taxon>
        <taxon>Pterygota</taxon>
        <taxon>Neoptera</taxon>
        <taxon>Endopterygota</taxon>
        <taxon>Hymenoptera</taxon>
        <taxon>Apocrita</taxon>
        <taxon>Aculeata</taxon>
        <taxon>Apoidea</taxon>
        <taxon>Anthophila</taxon>
        <taxon>Apidae</taxon>
        <taxon>Melipona</taxon>
    </lineage>
</organism>
<feature type="transmembrane region" description="Helical" evidence="9">
    <location>
        <begin position="382"/>
        <end position="405"/>
    </location>
</feature>
<evidence type="ECO:0000256" key="5">
    <source>
        <dbReference type="ARBA" id="ARBA00022741"/>
    </source>
</evidence>
<dbReference type="PANTHER" id="PTHR48041:SF15">
    <property type="entry name" value="FI05267P"/>
    <property type="match status" value="1"/>
</dbReference>
<evidence type="ECO:0000256" key="6">
    <source>
        <dbReference type="ARBA" id="ARBA00022840"/>
    </source>
</evidence>
<evidence type="ECO:0000256" key="7">
    <source>
        <dbReference type="ARBA" id="ARBA00022989"/>
    </source>
</evidence>
<keyword evidence="4 9" id="KW-0812">Transmembrane</keyword>
<feature type="transmembrane region" description="Helical" evidence="9">
    <location>
        <begin position="495"/>
        <end position="514"/>
    </location>
</feature>
<protein>
    <recommendedName>
        <fullName evidence="10">ABC transporter domain-containing protein</fullName>
    </recommendedName>
</protein>
<evidence type="ECO:0000256" key="9">
    <source>
        <dbReference type="SAM" id="Phobius"/>
    </source>
</evidence>
<feature type="transmembrane region" description="Helical" evidence="9">
    <location>
        <begin position="467"/>
        <end position="489"/>
    </location>
</feature>
<evidence type="ECO:0000313" key="12">
    <source>
        <dbReference type="Proteomes" id="UP001177670"/>
    </source>
</evidence>
<keyword evidence="12" id="KW-1185">Reference proteome</keyword>
<reference evidence="11" key="1">
    <citation type="submission" date="2021-10" db="EMBL/GenBank/DDBJ databases">
        <title>Melipona bicolor Genome sequencing and assembly.</title>
        <authorList>
            <person name="Araujo N.S."/>
            <person name="Arias M.C."/>
        </authorList>
    </citation>
    <scope>NUCLEOTIDE SEQUENCE</scope>
    <source>
        <strain evidence="11">USP_2M_L1-L4_2017</strain>
        <tissue evidence="11">Whole body</tissue>
    </source>
</reference>
<evidence type="ECO:0000256" key="8">
    <source>
        <dbReference type="ARBA" id="ARBA00023136"/>
    </source>
</evidence>
<feature type="transmembrane region" description="Helical" evidence="9">
    <location>
        <begin position="352"/>
        <end position="375"/>
    </location>
</feature>
<dbReference type="PANTHER" id="PTHR48041">
    <property type="entry name" value="ABC TRANSPORTER G FAMILY MEMBER 28"/>
    <property type="match status" value="1"/>
</dbReference>
<dbReference type="GO" id="GO:0016887">
    <property type="term" value="F:ATP hydrolysis activity"/>
    <property type="evidence" value="ECO:0007669"/>
    <property type="project" value="InterPro"/>
</dbReference>
<dbReference type="SMART" id="SM00382">
    <property type="entry name" value="AAA"/>
    <property type="match status" value="1"/>
</dbReference>
<dbReference type="Pfam" id="PF00005">
    <property type="entry name" value="ABC_tran"/>
    <property type="match status" value="1"/>
</dbReference>
<keyword evidence="5" id="KW-0547">Nucleotide-binding</keyword>
<dbReference type="CDD" id="cd03213">
    <property type="entry name" value="ABCG_EPDR"/>
    <property type="match status" value="1"/>
</dbReference>
<dbReference type="PROSITE" id="PS50893">
    <property type="entry name" value="ABC_TRANSPORTER_2"/>
    <property type="match status" value="1"/>
</dbReference>
<sequence>MSAKSEFKAKQNKDEVQDTTVSSLHLKKMTPIDIEFNDLTYAISGKAGKVILKGISGQFRSGELTAILGPSGAGKSTLLNILAGYKVEGKITGQISINGQAGNEKYLKKMSSYIMQQDLLQPRLTVQEAMEFAVDLKLGKISNKVKLIAVKEILNTLRLYYAKDTITEHLSGGERKRVSIALELVSNPPVIFLDEPTTGLDETSAAQCIELLKSLAQLGRTIVCSIHSPNSSIFAKFDHVYVIADGQCIYRNTVHNIVPFFQRIGIECPKHYNPADFVIEISTGEYGPGWVDRMVNVVDTEFPIISIPQQTSFQFQFDAKNGMQKIWNVSWFEQFVILCRRMLLQFRRNKNYVYLKIILHICLGFVIGGLFLNVGRDGSKTLFNFGFCFACLIIFLYIPMLPILLNFPLEIQLIKREYFNMWYDLSPYYCAFTIINIPFQIFLSLIYLSIVYVITDQPPELFRCARFFTVCLICGFIAESIALTLASTLNIVNGIFFGPALTVPIMLFAIQGIGEKSISLPLYRKLIMYSSYIRYGLEGLTTSLYGYNREMLYCPTEEIYCPFRSPREILLIMQMEHVIFWVDIVALIIILICLRILFYYLLRQRLTPNKTFQALALIGRIIKDHFNIGK</sequence>
<dbReference type="InterPro" id="IPR003593">
    <property type="entry name" value="AAA+_ATPase"/>
</dbReference>
<feature type="domain" description="ABC transporter" evidence="10">
    <location>
        <begin position="34"/>
        <end position="270"/>
    </location>
</feature>
<dbReference type="AlphaFoldDB" id="A0AA40FVP6"/>
<dbReference type="Pfam" id="PF19055">
    <property type="entry name" value="ABC2_membrane_7"/>
    <property type="match status" value="1"/>
</dbReference>
<proteinExistence type="inferred from homology"/>
<evidence type="ECO:0000256" key="4">
    <source>
        <dbReference type="ARBA" id="ARBA00022692"/>
    </source>
</evidence>
<evidence type="ECO:0000259" key="10">
    <source>
        <dbReference type="PROSITE" id="PS50893"/>
    </source>
</evidence>
<gene>
    <name evidence="11" type="ORF">K0M31_004884</name>
</gene>
<dbReference type="InterPro" id="IPR050352">
    <property type="entry name" value="ABCG_transporters"/>
</dbReference>
<keyword evidence="3" id="KW-0813">Transport</keyword>
<accession>A0AA40FVP6</accession>
<comment type="caution">
    <text evidence="11">The sequence shown here is derived from an EMBL/GenBank/DDBJ whole genome shotgun (WGS) entry which is preliminary data.</text>
</comment>
<keyword evidence="6" id="KW-0067">ATP-binding</keyword>
<dbReference type="GO" id="GO:0140359">
    <property type="term" value="F:ABC-type transporter activity"/>
    <property type="evidence" value="ECO:0007669"/>
    <property type="project" value="InterPro"/>
</dbReference>
<comment type="subcellular location">
    <subcellularLocation>
        <location evidence="1">Membrane</location>
        <topology evidence="1">Multi-pass membrane protein</topology>
    </subcellularLocation>
</comment>
<evidence type="ECO:0000256" key="2">
    <source>
        <dbReference type="ARBA" id="ARBA00005814"/>
    </source>
</evidence>
<dbReference type="InterPro" id="IPR017871">
    <property type="entry name" value="ABC_transporter-like_CS"/>
</dbReference>
<dbReference type="InterPro" id="IPR013525">
    <property type="entry name" value="ABC2_TM"/>
</dbReference>
<dbReference type="SUPFAM" id="SSF52540">
    <property type="entry name" value="P-loop containing nucleoside triphosphate hydrolases"/>
    <property type="match status" value="1"/>
</dbReference>
<dbReference type="EMBL" id="JAHYIQ010000014">
    <property type="protein sequence ID" value="KAK1126252.1"/>
    <property type="molecule type" value="Genomic_DNA"/>
</dbReference>